<gene>
    <name evidence="4" type="ORF">HCB06_15370</name>
</gene>
<dbReference type="Gene3D" id="3.40.50.620">
    <property type="entry name" value="HUPs"/>
    <property type="match status" value="1"/>
</dbReference>
<reference evidence="4 5" key="1">
    <citation type="submission" date="2020-03" db="EMBL/GenBank/DDBJ databases">
        <title>Soil Listeria distribution.</title>
        <authorList>
            <person name="Liao J."/>
            <person name="Wiedmann M."/>
        </authorList>
    </citation>
    <scope>NUCLEOTIDE SEQUENCE [LARGE SCALE GENOMIC DNA]</scope>
    <source>
        <strain evidence="4 5">FSL L7-0360</strain>
    </source>
</reference>
<name>A0A7X1D018_9LIST</name>
<feature type="domain" description="Cytidyltransferase-like" evidence="3">
    <location>
        <begin position="9"/>
        <end position="134"/>
    </location>
</feature>
<accession>A0A7X1D018</accession>
<evidence type="ECO:0000313" key="5">
    <source>
        <dbReference type="Proteomes" id="UP000529446"/>
    </source>
</evidence>
<evidence type="ECO:0000256" key="1">
    <source>
        <dbReference type="ARBA" id="ARBA00022679"/>
    </source>
</evidence>
<dbReference type="PANTHER" id="PTHR43793">
    <property type="entry name" value="FAD SYNTHASE"/>
    <property type="match status" value="1"/>
</dbReference>
<dbReference type="InterPro" id="IPR050385">
    <property type="entry name" value="Archaeal_FAD_synthase"/>
</dbReference>
<dbReference type="AlphaFoldDB" id="A0A7X1D018"/>
<dbReference type="Proteomes" id="UP000529446">
    <property type="component" value="Unassembled WGS sequence"/>
</dbReference>
<comment type="caution">
    <text evidence="4">The sequence shown here is derived from an EMBL/GenBank/DDBJ whole genome shotgun (WGS) entry which is preliminary data.</text>
</comment>
<dbReference type="RefSeq" id="WP_185536807.1">
    <property type="nucleotide sequence ID" value="NZ_JAARXI010000010.1"/>
</dbReference>
<dbReference type="InterPro" id="IPR004821">
    <property type="entry name" value="Cyt_trans-like"/>
</dbReference>
<dbReference type="Pfam" id="PF01467">
    <property type="entry name" value="CTP_transf_like"/>
    <property type="match status" value="1"/>
</dbReference>
<dbReference type="GO" id="GO:0016779">
    <property type="term" value="F:nucleotidyltransferase activity"/>
    <property type="evidence" value="ECO:0007669"/>
    <property type="project" value="UniProtKB-KW"/>
</dbReference>
<dbReference type="PANTHER" id="PTHR43793:SF1">
    <property type="entry name" value="FAD SYNTHASE"/>
    <property type="match status" value="1"/>
</dbReference>
<protein>
    <submittedName>
        <fullName evidence="4">Adenylyltransferase/cytidyltransferase family protein</fullName>
    </submittedName>
</protein>
<evidence type="ECO:0000313" key="4">
    <source>
        <dbReference type="EMBL" id="MBC2118012.1"/>
    </source>
</evidence>
<proteinExistence type="predicted"/>
<sequence length="142" mass="16456">MRKHYKIGYTTGVYDMFHIGHLNLLKRAKAQCDYLIVGVTVDELVSYKKKQAIIPFEERIEIVKHISYVDEVVPQVNMNKMEAWQRLGFDAIFVGDDWKGSDTWNQFEADFSEVGVTIEYLPYTKGTSSTQLRQTLQTINGR</sequence>
<keyword evidence="1 4" id="KW-0808">Transferase</keyword>
<organism evidence="4 5">
    <name type="scientific">Listeria booriae</name>
    <dbReference type="NCBI Taxonomy" id="1552123"/>
    <lineage>
        <taxon>Bacteria</taxon>
        <taxon>Bacillati</taxon>
        <taxon>Bacillota</taxon>
        <taxon>Bacilli</taxon>
        <taxon>Bacillales</taxon>
        <taxon>Listeriaceae</taxon>
        <taxon>Listeria</taxon>
    </lineage>
</organism>
<evidence type="ECO:0000256" key="2">
    <source>
        <dbReference type="ARBA" id="ARBA00022695"/>
    </source>
</evidence>
<dbReference type="SUPFAM" id="SSF52374">
    <property type="entry name" value="Nucleotidylyl transferase"/>
    <property type="match status" value="1"/>
</dbReference>
<dbReference type="InterPro" id="IPR014729">
    <property type="entry name" value="Rossmann-like_a/b/a_fold"/>
</dbReference>
<keyword evidence="2 4" id="KW-0548">Nucleotidyltransferase</keyword>
<dbReference type="EMBL" id="JAARXI010000010">
    <property type="protein sequence ID" value="MBC2118012.1"/>
    <property type="molecule type" value="Genomic_DNA"/>
</dbReference>
<evidence type="ECO:0000259" key="3">
    <source>
        <dbReference type="Pfam" id="PF01467"/>
    </source>
</evidence>
<dbReference type="NCBIfam" id="TIGR00125">
    <property type="entry name" value="cyt_tran_rel"/>
    <property type="match status" value="1"/>
</dbReference>